<evidence type="ECO:0000313" key="8">
    <source>
        <dbReference type="EMBL" id="KAG5612430.1"/>
    </source>
</evidence>
<evidence type="ECO:0000259" key="7">
    <source>
        <dbReference type="PROSITE" id="PS51005"/>
    </source>
</evidence>
<dbReference type="EMBL" id="JACXVP010000004">
    <property type="protein sequence ID" value="KAG5612430.1"/>
    <property type="molecule type" value="Genomic_DNA"/>
</dbReference>
<feature type="region of interest" description="Disordered" evidence="6">
    <location>
        <begin position="542"/>
        <end position="566"/>
    </location>
</feature>
<evidence type="ECO:0000256" key="3">
    <source>
        <dbReference type="ARBA" id="ARBA00023125"/>
    </source>
</evidence>
<dbReference type="AlphaFoldDB" id="A0A9J5ZK56"/>
<keyword evidence="9" id="KW-1185">Reference proteome</keyword>
<dbReference type="PROSITE" id="PS51005">
    <property type="entry name" value="NAC"/>
    <property type="match status" value="1"/>
</dbReference>
<dbReference type="Pfam" id="PF02365">
    <property type="entry name" value="NAM"/>
    <property type="match status" value="1"/>
</dbReference>
<keyword evidence="5" id="KW-0539">Nucleus</keyword>
<gene>
    <name evidence="8" type="ORF">H5410_023711</name>
</gene>
<proteinExistence type="predicted"/>
<sequence>MIIEDEHDLNAPIQDAVKAPTPTIEIAEFPDSAGSTGARSGDMDALILISEKMRGYTSYPLTEYSYFTRSKVKGISTDSSFLTWTTKRTRSKIDSTINTVALSEMIPTSSIAANHSVSIATKSPIEVIVRLERQIGELNLLVTQYQAAFQNLQPDAHQAGPMPHSIPTSSEINQGDHFTTFQQTQSVSLTHLTQDTPLMYTFAPLKAPTVTHHAPSVYTYVITLPIIKAQEFHRQDVNHYVEIESDAKSIYAEIMNRKMTSLEDAMRGLRGFYSSQSVRYEELCTFPEVELSPSYKIPKFEKFSGSGNPFIHLKIYCEKLIGVGNNEGIRIKLFNQTNAFVDHYKFHVEIAPDKISITKLKSKHFVEVIKAGEIIEDGLKTGRIASYTSSQFANRAYQTGSFGKKKEKEVMMLTTRGATSYNRQQPPGYPVDDEDIIIGSANIKNPRLFIAPGEIECIMENLQEGFRFSPTDAEAVTFLLRFIAGKFMNDSGFITTHVDTYSKQEPWDIYSHGVPCCNDDDDNDCTQYRFFITKLKKKSKSRYSRDVGNKGNWKQQDKSKPVRKNGGPVIGYKKSMTYMNKGYNKKNGDWLMKEYTLSEYLLDKFDKDCRDIVLCAIKKRTRTKEKLMLVNIVPQECTNLEDQSSAATVESTSYTEELQGWGVEYMPQLELQNDMHEGTSNFVEPLSAPYTFEPTSMLDFDYQYLPADFDCLRSITA</sequence>
<name>A0A9J5ZK56_SOLCO</name>
<reference evidence="8 9" key="1">
    <citation type="submission" date="2020-09" db="EMBL/GenBank/DDBJ databases">
        <title>De no assembly of potato wild relative species, Solanum commersonii.</title>
        <authorList>
            <person name="Cho K."/>
        </authorList>
    </citation>
    <scope>NUCLEOTIDE SEQUENCE [LARGE SCALE GENOMIC DNA]</scope>
    <source>
        <strain evidence="8">LZ3.2</strain>
        <tissue evidence="8">Leaf</tissue>
    </source>
</reference>
<evidence type="ECO:0000256" key="5">
    <source>
        <dbReference type="ARBA" id="ARBA00023242"/>
    </source>
</evidence>
<dbReference type="OrthoDB" id="1316201at2759"/>
<evidence type="ECO:0000256" key="6">
    <source>
        <dbReference type="SAM" id="MobiDB-lite"/>
    </source>
</evidence>
<dbReference type="GO" id="GO:0006355">
    <property type="term" value="P:regulation of DNA-templated transcription"/>
    <property type="evidence" value="ECO:0007669"/>
    <property type="project" value="InterPro"/>
</dbReference>
<evidence type="ECO:0000256" key="2">
    <source>
        <dbReference type="ARBA" id="ARBA00023015"/>
    </source>
</evidence>
<dbReference type="InterPro" id="IPR003441">
    <property type="entry name" value="NAC-dom"/>
</dbReference>
<keyword evidence="2" id="KW-0805">Transcription regulation</keyword>
<comment type="caution">
    <text evidence="8">The sequence shown here is derived from an EMBL/GenBank/DDBJ whole genome shotgun (WGS) entry which is preliminary data.</text>
</comment>
<dbReference type="Proteomes" id="UP000824120">
    <property type="component" value="Chromosome 4"/>
</dbReference>
<comment type="subcellular location">
    <subcellularLocation>
        <location evidence="1">Nucleus</location>
    </subcellularLocation>
</comment>
<evidence type="ECO:0000256" key="4">
    <source>
        <dbReference type="ARBA" id="ARBA00023163"/>
    </source>
</evidence>
<protein>
    <recommendedName>
        <fullName evidence="7">NAC domain-containing protein</fullName>
    </recommendedName>
</protein>
<accession>A0A9J5ZK56</accession>
<evidence type="ECO:0000256" key="1">
    <source>
        <dbReference type="ARBA" id="ARBA00004123"/>
    </source>
</evidence>
<dbReference type="GO" id="GO:0003677">
    <property type="term" value="F:DNA binding"/>
    <property type="evidence" value="ECO:0007669"/>
    <property type="project" value="UniProtKB-KW"/>
</dbReference>
<dbReference type="Gene3D" id="2.170.150.80">
    <property type="entry name" value="NAC domain"/>
    <property type="match status" value="1"/>
</dbReference>
<dbReference type="SUPFAM" id="SSF101941">
    <property type="entry name" value="NAC domain"/>
    <property type="match status" value="1"/>
</dbReference>
<dbReference type="PANTHER" id="PTHR31989">
    <property type="entry name" value="NAC DOMAIN-CONTAINING PROTEIN 82-RELATED"/>
    <property type="match status" value="1"/>
</dbReference>
<keyword evidence="3" id="KW-0238">DNA-binding</keyword>
<feature type="domain" description="NAC" evidence="7">
    <location>
        <begin position="462"/>
        <end position="620"/>
    </location>
</feature>
<organism evidence="8 9">
    <name type="scientific">Solanum commersonii</name>
    <name type="common">Commerson's wild potato</name>
    <name type="synonym">Commerson's nightshade</name>
    <dbReference type="NCBI Taxonomy" id="4109"/>
    <lineage>
        <taxon>Eukaryota</taxon>
        <taxon>Viridiplantae</taxon>
        <taxon>Streptophyta</taxon>
        <taxon>Embryophyta</taxon>
        <taxon>Tracheophyta</taxon>
        <taxon>Spermatophyta</taxon>
        <taxon>Magnoliopsida</taxon>
        <taxon>eudicotyledons</taxon>
        <taxon>Gunneridae</taxon>
        <taxon>Pentapetalae</taxon>
        <taxon>asterids</taxon>
        <taxon>lamiids</taxon>
        <taxon>Solanales</taxon>
        <taxon>Solanaceae</taxon>
        <taxon>Solanoideae</taxon>
        <taxon>Solaneae</taxon>
        <taxon>Solanum</taxon>
    </lineage>
</organism>
<evidence type="ECO:0000313" key="9">
    <source>
        <dbReference type="Proteomes" id="UP000824120"/>
    </source>
</evidence>
<keyword evidence="4" id="KW-0804">Transcription</keyword>
<dbReference type="GO" id="GO:0005634">
    <property type="term" value="C:nucleus"/>
    <property type="evidence" value="ECO:0007669"/>
    <property type="project" value="UniProtKB-SubCell"/>
</dbReference>
<dbReference type="InterPro" id="IPR036093">
    <property type="entry name" value="NAC_dom_sf"/>
</dbReference>